<dbReference type="GO" id="GO:0016020">
    <property type="term" value="C:membrane"/>
    <property type="evidence" value="ECO:0007669"/>
    <property type="project" value="UniProtKB-SubCell"/>
</dbReference>
<evidence type="ECO:0000256" key="4">
    <source>
        <dbReference type="ARBA" id="ARBA00022989"/>
    </source>
</evidence>
<evidence type="ECO:0000256" key="8">
    <source>
        <dbReference type="SAM" id="Phobius"/>
    </source>
</evidence>
<feature type="transmembrane region" description="Helical" evidence="8">
    <location>
        <begin position="228"/>
        <end position="245"/>
    </location>
</feature>
<dbReference type="Proteomes" id="UP000601435">
    <property type="component" value="Unassembled WGS sequence"/>
</dbReference>
<evidence type="ECO:0000313" key="10">
    <source>
        <dbReference type="Proteomes" id="UP000601435"/>
    </source>
</evidence>
<comment type="caution">
    <text evidence="9">The sequence shown here is derived from an EMBL/GenBank/DDBJ whole genome shotgun (WGS) entry which is preliminary data.</text>
</comment>
<keyword evidence="10" id="KW-1185">Reference proteome</keyword>
<feature type="compositionally biased region" description="Polar residues" evidence="7">
    <location>
        <begin position="398"/>
        <end position="410"/>
    </location>
</feature>
<sequence>MRYYESGRWGFSLLLGLSASVLPRALAMALPNAVLTYGVSLLLAAEAEGAASRDAEITEAIVLLAETFTAVMIFILTARLQIAYDRWWEGGTLLQKTRGEWFNAYSSLIAFSSGKVELQAKVEEFHHLLARLMSLLYCCALQQVSPSDRAFNILNPCGLEKASLKYLQGIDDREEVIQQWIQRSVVLRMADGILPVPPPVISRVFQEMSRGIVNLQNARKIADFPFPFPYHQISIVVLIIHWSLMPLLSSMLLLPLNGAGVSFAVTLFLWCIHFTALQLESPFGDEPNDLPMDQMIADFNQSLFTLLKSHVQIPPSYTPQRTELSMDKKKSLQSQSFEDEAWNIPLCLPPRVAFLDGGEVPEEARGMDDEAHRMHDDALPSSGGRSEDSEDVAGGEILSTTTSEMAIQQV</sequence>
<keyword evidence="4 8" id="KW-1133">Transmembrane helix</keyword>
<feature type="transmembrane region" description="Helical" evidence="8">
    <location>
        <begin position="251"/>
        <end position="272"/>
    </location>
</feature>
<keyword evidence="5" id="KW-0406">Ion transport</keyword>
<comment type="subcellular location">
    <subcellularLocation>
        <location evidence="1">Membrane</location>
        <topology evidence="1">Multi-pass membrane protein</topology>
    </subcellularLocation>
</comment>
<evidence type="ECO:0000256" key="5">
    <source>
        <dbReference type="ARBA" id="ARBA00023065"/>
    </source>
</evidence>
<dbReference type="OrthoDB" id="1368at2759"/>
<proteinExistence type="predicted"/>
<accession>A0A812LJ14</accession>
<dbReference type="AlphaFoldDB" id="A0A812LJ14"/>
<keyword evidence="6 8" id="KW-0472">Membrane</keyword>
<evidence type="ECO:0000256" key="1">
    <source>
        <dbReference type="ARBA" id="ARBA00004141"/>
    </source>
</evidence>
<dbReference type="EMBL" id="CAJNJA010009212">
    <property type="protein sequence ID" value="CAE7244254.1"/>
    <property type="molecule type" value="Genomic_DNA"/>
</dbReference>
<dbReference type="PANTHER" id="PTHR33281">
    <property type="entry name" value="UPF0187 PROTEIN YNEE"/>
    <property type="match status" value="1"/>
</dbReference>
<evidence type="ECO:0000256" key="6">
    <source>
        <dbReference type="ARBA" id="ARBA00023136"/>
    </source>
</evidence>
<feature type="compositionally biased region" description="Basic and acidic residues" evidence="7">
    <location>
        <begin position="364"/>
        <end position="378"/>
    </location>
</feature>
<dbReference type="GO" id="GO:0005254">
    <property type="term" value="F:chloride channel activity"/>
    <property type="evidence" value="ECO:0007669"/>
    <property type="project" value="InterPro"/>
</dbReference>
<keyword evidence="3 8" id="KW-0812">Transmembrane</keyword>
<evidence type="ECO:0000256" key="7">
    <source>
        <dbReference type="SAM" id="MobiDB-lite"/>
    </source>
</evidence>
<dbReference type="Pfam" id="PF25539">
    <property type="entry name" value="Bestrophin_2"/>
    <property type="match status" value="1"/>
</dbReference>
<dbReference type="PANTHER" id="PTHR33281:SF20">
    <property type="match status" value="1"/>
</dbReference>
<name>A0A812LJ14_9DINO</name>
<evidence type="ECO:0000256" key="3">
    <source>
        <dbReference type="ARBA" id="ARBA00022692"/>
    </source>
</evidence>
<evidence type="ECO:0000313" key="9">
    <source>
        <dbReference type="EMBL" id="CAE7244254.1"/>
    </source>
</evidence>
<protein>
    <submittedName>
        <fullName evidence="9">Icmt protein</fullName>
    </submittedName>
</protein>
<dbReference type="InterPro" id="IPR044669">
    <property type="entry name" value="YneE/VCCN1/2-like"/>
</dbReference>
<gene>
    <name evidence="9" type="primary">icmt</name>
    <name evidence="9" type="ORF">SNEC2469_LOCUS4648</name>
</gene>
<reference evidence="9" key="1">
    <citation type="submission" date="2021-02" db="EMBL/GenBank/DDBJ databases">
        <authorList>
            <person name="Dougan E. K."/>
            <person name="Rhodes N."/>
            <person name="Thang M."/>
            <person name="Chan C."/>
        </authorList>
    </citation>
    <scope>NUCLEOTIDE SEQUENCE</scope>
</reference>
<feature type="region of interest" description="Disordered" evidence="7">
    <location>
        <begin position="364"/>
        <end position="410"/>
    </location>
</feature>
<keyword evidence="2" id="KW-0813">Transport</keyword>
<feature type="transmembrane region" description="Helical" evidence="8">
    <location>
        <begin position="60"/>
        <end position="78"/>
    </location>
</feature>
<organism evidence="9 10">
    <name type="scientific">Symbiodinium necroappetens</name>
    <dbReference type="NCBI Taxonomy" id="1628268"/>
    <lineage>
        <taxon>Eukaryota</taxon>
        <taxon>Sar</taxon>
        <taxon>Alveolata</taxon>
        <taxon>Dinophyceae</taxon>
        <taxon>Suessiales</taxon>
        <taxon>Symbiodiniaceae</taxon>
        <taxon>Symbiodinium</taxon>
    </lineage>
</organism>
<evidence type="ECO:0000256" key="2">
    <source>
        <dbReference type="ARBA" id="ARBA00022448"/>
    </source>
</evidence>